<gene>
    <name evidence="1" type="primary">psaK</name>
</gene>
<feature type="non-terminal residue" evidence="1">
    <location>
        <position position="1"/>
    </location>
</feature>
<proteinExistence type="evidence at transcript level"/>
<reference evidence="1" key="1">
    <citation type="submission" date="2000-07" db="EMBL/GenBank/DDBJ databases">
        <title>Identification of differential transcripts in auxinR lines of Daucus carota L.</title>
        <authorList>
            <person name="Boschi E."/>
            <person name="Filippini F."/>
            <person name="Lo Schiavo F."/>
            <person name="Terzi M."/>
            <person name="Vergara R."/>
        </authorList>
    </citation>
    <scope>NUCLEOTIDE SEQUENCE</scope>
    <source>
        <tissue evidence="1">Callus</tissue>
    </source>
</reference>
<name>Q9LEL3_DAUCA</name>
<evidence type="ECO:0000313" key="1">
    <source>
        <dbReference type="EMBL" id="CAB97121.1"/>
    </source>
</evidence>
<sequence>QPMKRKGNGALGARCDFIGSSTNLVSHLLVMPSQKYILLRTLMAGNTRLGFENRL</sequence>
<accession>Q9LEL3</accession>
<organism evidence="1">
    <name type="scientific">Daucus carota</name>
    <name type="common">Wild carrot</name>
    <dbReference type="NCBI Taxonomy" id="4039"/>
    <lineage>
        <taxon>Eukaryota</taxon>
        <taxon>Viridiplantae</taxon>
        <taxon>Streptophyta</taxon>
        <taxon>Embryophyta</taxon>
        <taxon>Tracheophyta</taxon>
        <taxon>Spermatophyta</taxon>
        <taxon>Magnoliopsida</taxon>
        <taxon>eudicotyledons</taxon>
        <taxon>Gunneridae</taxon>
        <taxon>Pentapetalae</taxon>
        <taxon>asterids</taxon>
        <taxon>campanulids</taxon>
        <taxon>Apiales</taxon>
        <taxon>Apiaceae</taxon>
        <taxon>Apioideae</taxon>
        <taxon>Scandiceae</taxon>
        <taxon>Daucinae</taxon>
        <taxon>Daucus</taxon>
        <taxon>Daucus sect. Daucus</taxon>
    </lineage>
</organism>
<protein>
    <submittedName>
        <fullName evidence="1">Putative photosystem I subunit X</fullName>
    </submittedName>
</protein>
<dbReference type="AlphaFoldDB" id="Q9LEL3"/>
<feature type="non-terminal residue" evidence="1">
    <location>
        <position position="55"/>
    </location>
</feature>
<dbReference type="EMBL" id="AJ297420">
    <property type="protein sequence ID" value="CAB97121.1"/>
    <property type="molecule type" value="mRNA"/>
</dbReference>